<evidence type="ECO:0000313" key="2">
    <source>
        <dbReference type="Proteomes" id="UP001209878"/>
    </source>
</evidence>
<protein>
    <recommendedName>
        <fullName evidence="3">COMM domain-containing protein</fullName>
    </recommendedName>
</protein>
<keyword evidence="2" id="KW-1185">Reference proteome</keyword>
<evidence type="ECO:0000313" key="1">
    <source>
        <dbReference type="EMBL" id="KAK2190560.1"/>
    </source>
</evidence>
<gene>
    <name evidence="1" type="ORF">NP493_76g05040</name>
</gene>
<dbReference type="EMBL" id="JAODUO010000076">
    <property type="protein sequence ID" value="KAK2190560.1"/>
    <property type="molecule type" value="Genomic_DNA"/>
</dbReference>
<evidence type="ECO:0008006" key="3">
    <source>
        <dbReference type="Google" id="ProtNLM"/>
    </source>
</evidence>
<dbReference type="Proteomes" id="UP001209878">
    <property type="component" value="Unassembled WGS sequence"/>
</dbReference>
<name>A0AAD9P9J0_RIDPI</name>
<organism evidence="1 2">
    <name type="scientific">Ridgeia piscesae</name>
    <name type="common">Tubeworm</name>
    <dbReference type="NCBI Taxonomy" id="27915"/>
    <lineage>
        <taxon>Eukaryota</taxon>
        <taxon>Metazoa</taxon>
        <taxon>Spiralia</taxon>
        <taxon>Lophotrochozoa</taxon>
        <taxon>Annelida</taxon>
        <taxon>Polychaeta</taxon>
        <taxon>Sedentaria</taxon>
        <taxon>Canalipalpata</taxon>
        <taxon>Sabellida</taxon>
        <taxon>Siboglinidae</taxon>
        <taxon>Ridgeia</taxon>
    </lineage>
</organism>
<comment type="caution">
    <text evidence="1">The sequence shown here is derived from an EMBL/GenBank/DDBJ whole genome shotgun (WGS) entry which is preliminary data.</text>
</comment>
<proteinExistence type="predicted"/>
<sequence>MVDVMSAYAVSGGFTDAAAIVNKLPQDVLAEMCQMILKFIKHDTGIIDTATLLSKCQSAGYSCTQEAVQSAVNVVAHIYRTASRGCLGADELSNQLQGSATWSEEAVAVIVQFWQQQTALSEMSQQSCHSVNTGKLIDLQWKLGVSVRLQRLQEPQRTLCYHDDQGR</sequence>
<accession>A0AAD9P9J0</accession>
<dbReference type="AlphaFoldDB" id="A0AAD9P9J0"/>
<reference evidence="1" key="1">
    <citation type="journal article" date="2023" name="Mol. Biol. Evol.">
        <title>Third-Generation Sequencing Reveals the Adaptive Role of the Epigenome in Three Deep-Sea Polychaetes.</title>
        <authorList>
            <person name="Perez M."/>
            <person name="Aroh O."/>
            <person name="Sun Y."/>
            <person name="Lan Y."/>
            <person name="Juniper S.K."/>
            <person name="Young C.R."/>
            <person name="Angers B."/>
            <person name="Qian P.Y."/>
        </authorList>
    </citation>
    <scope>NUCLEOTIDE SEQUENCE</scope>
    <source>
        <strain evidence="1">R07B-5</strain>
    </source>
</reference>